<dbReference type="AlphaFoldDB" id="A0A239E8H8"/>
<dbReference type="OrthoDB" id="63519at2"/>
<dbReference type="PANTHER" id="PTHR43194">
    <property type="entry name" value="HYDROLASE ALPHA/BETA FOLD FAMILY"/>
    <property type="match status" value="1"/>
</dbReference>
<dbReference type="PRINTS" id="PR00111">
    <property type="entry name" value="ABHYDROLASE"/>
</dbReference>
<evidence type="ECO:0000259" key="1">
    <source>
        <dbReference type="Pfam" id="PF12697"/>
    </source>
</evidence>
<reference evidence="2 3" key="1">
    <citation type="submission" date="2017-06" db="EMBL/GenBank/DDBJ databases">
        <authorList>
            <person name="Kim H.J."/>
            <person name="Triplett B.A."/>
        </authorList>
    </citation>
    <scope>NUCLEOTIDE SEQUENCE [LARGE SCALE GENOMIC DNA]</scope>
    <source>
        <strain evidence="2 3">CGMCC 4.1858</strain>
    </source>
</reference>
<dbReference type="RefSeq" id="WP_089223893.1">
    <property type="nucleotide sequence ID" value="NZ_FZOF01000005.1"/>
</dbReference>
<name>A0A239E8H8_9ACTN</name>
<proteinExistence type="predicted"/>
<evidence type="ECO:0000313" key="3">
    <source>
        <dbReference type="Proteomes" id="UP000198280"/>
    </source>
</evidence>
<accession>A0A239E8H8</accession>
<dbReference type="PRINTS" id="PR00412">
    <property type="entry name" value="EPOXHYDRLASE"/>
</dbReference>
<dbReference type="EMBL" id="FZOF01000005">
    <property type="protein sequence ID" value="SNS40222.1"/>
    <property type="molecule type" value="Genomic_DNA"/>
</dbReference>
<dbReference type="Gene3D" id="3.40.50.1820">
    <property type="entry name" value="alpha/beta hydrolase"/>
    <property type="match status" value="1"/>
</dbReference>
<sequence>MTWSRMTVLRDGVRLECRDRPGPGPSVVLLHGLAGHAGEWDGTARWLSPRHRVVAVDQRGHGASERRPGDVSRAAYVEDAVAVITRSGTGPVILVGQSLGGHTAMLTAAARPDLVRALVLVEAGPGGPNPGVPADIGAWLDSWPVPFPSVESAAAFLGGGPVGRGWAEGLERREDGWWPRFDRDVMVASLRENAERAFWQEWDALRCPTLVVLAEKGIIGAEEAEEMCRRQPRAVAVGVPGAGHDVHLERPDALRQAMSAFLDSLG</sequence>
<evidence type="ECO:0000313" key="2">
    <source>
        <dbReference type="EMBL" id="SNS40222.1"/>
    </source>
</evidence>
<feature type="domain" description="AB hydrolase-1" evidence="1">
    <location>
        <begin position="27"/>
        <end position="256"/>
    </location>
</feature>
<dbReference type="Pfam" id="PF12697">
    <property type="entry name" value="Abhydrolase_6"/>
    <property type="match status" value="1"/>
</dbReference>
<dbReference type="SUPFAM" id="SSF53474">
    <property type="entry name" value="alpha/beta-Hydrolases"/>
    <property type="match status" value="1"/>
</dbReference>
<protein>
    <submittedName>
        <fullName evidence="2">Pimeloyl-ACP methyl ester carboxylesterase</fullName>
    </submittedName>
</protein>
<dbReference type="PANTHER" id="PTHR43194:SF2">
    <property type="entry name" value="PEROXISOMAL MEMBRANE PROTEIN LPX1"/>
    <property type="match status" value="1"/>
</dbReference>
<dbReference type="InterPro" id="IPR050228">
    <property type="entry name" value="Carboxylesterase_BioH"/>
</dbReference>
<dbReference type="GO" id="GO:0003824">
    <property type="term" value="F:catalytic activity"/>
    <property type="evidence" value="ECO:0007669"/>
    <property type="project" value="InterPro"/>
</dbReference>
<gene>
    <name evidence="2" type="ORF">SAMN05216252_105345</name>
</gene>
<dbReference type="InterPro" id="IPR000073">
    <property type="entry name" value="AB_hydrolase_1"/>
</dbReference>
<dbReference type="InterPro" id="IPR000639">
    <property type="entry name" value="Epox_hydrolase-like"/>
</dbReference>
<organism evidence="2 3">
    <name type="scientific">Actinacidiphila glaucinigra</name>
    <dbReference type="NCBI Taxonomy" id="235986"/>
    <lineage>
        <taxon>Bacteria</taxon>
        <taxon>Bacillati</taxon>
        <taxon>Actinomycetota</taxon>
        <taxon>Actinomycetes</taxon>
        <taxon>Kitasatosporales</taxon>
        <taxon>Streptomycetaceae</taxon>
        <taxon>Actinacidiphila</taxon>
    </lineage>
</organism>
<keyword evidence="3" id="KW-1185">Reference proteome</keyword>
<dbReference type="InterPro" id="IPR029058">
    <property type="entry name" value="AB_hydrolase_fold"/>
</dbReference>
<dbReference type="Proteomes" id="UP000198280">
    <property type="component" value="Unassembled WGS sequence"/>
</dbReference>